<keyword evidence="3" id="KW-1185">Reference proteome</keyword>
<reference evidence="2 3" key="1">
    <citation type="journal article" date="2020" name="Microb. Genom.">
        <title>Genetic diversity of clinical and environmental Mucorales isolates obtained from an investigation of mucormycosis cases among solid organ transplant recipients.</title>
        <authorList>
            <person name="Nguyen M.H."/>
            <person name="Kaul D."/>
            <person name="Muto C."/>
            <person name="Cheng S.J."/>
            <person name="Richter R.A."/>
            <person name="Bruno V.M."/>
            <person name="Liu G."/>
            <person name="Beyhan S."/>
            <person name="Sundermann A.J."/>
            <person name="Mounaud S."/>
            <person name="Pasculle A.W."/>
            <person name="Nierman W.C."/>
            <person name="Driscoll E."/>
            <person name="Cumbie R."/>
            <person name="Clancy C.J."/>
            <person name="Dupont C.L."/>
        </authorList>
    </citation>
    <scope>NUCLEOTIDE SEQUENCE [LARGE SCALE GENOMIC DNA]</scope>
    <source>
        <strain evidence="2 3">GL24</strain>
    </source>
</reference>
<evidence type="ECO:0000313" key="2">
    <source>
        <dbReference type="EMBL" id="KAG1530466.1"/>
    </source>
</evidence>
<feature type="region of interest" description="Disordered" evidence="1">
    <location>
        <begin position="83"/>
        <end position="107"/>
    </location>
</feature>
<dbReference type="EMBL" id="JAANIU010012444">
    <property type="protein sequence ID" value="KAG1530466.1"/>
    <property type="molecule type" value="Genomic_DNA"/>
</dbReference>
<dbReference type="AlphaFoldDB" id="A0A9P6XQK6"/>
<sequence length="107" mass="12016">MWTDLGATRHRGVESALRYDMGDLSDALRGLRRLRRPRPAAVLAPGGVRWRPVHGAALDLQCRRLRAVETALSGFAGCRRGLRHRGRRQRTPGRHPWLRHGGVAGRL</sequence>
<evidence type="ECO:0000256" key="1">
    <source>
        <dbReference type="SAM" id="MobiDB-lite"/>
    </source>
</evidence>
<gene>
    <name evidence="2" type="ORF">G6F50_017299</name>
</gene>
<organism evidence="2 3">
    <name type="scientific">Rhizopus delemar</name>
    <dbReference type="NCBI Taxonomy" id="936053"/>
    <lineage>
        <taxon>Eukaryota</taxon>
        <taxon>Fungi</taxon>
        <taxon>Fungi incertae sedis</taxon>
        <taxon>Mucoromycota</taxon>
        <taxon>Mucoromycotina</taxon>
        <taxon>Mucoromycetes</taxon>
        <taxon>Mucorales</taxon>
        <taxon>Mucorineae</taxon>
        <taxon>Rhizopodaceae</taxon>
        <taxon>Rhizopus</taxon>
    </lineage>
</organism>
<feature type="compositionally biased region" description="Basic residues" evidence="1">
    <location>
        <begin position="83"/>
        <end position="98"/>
    </location>
</feature>
<accession>A0A9P6XQK6</accession>
<protein>
    <submittedName>
        <fullName evidence="2">Uncharacterized protein</fullName>
    </submittedName>
</protein>
<dbReference type="Proteomes" id="UP000740926">
    <property type="component" value="Unassembled WGS sequence"/>
</dbReference>
<comment type="caution">
    <text evidence="2">The sequence shown here is derived from an EMBL/GenBank/DDBJ whole genome shotgun (WGS) entry which is preliminary data.</text>
</comment>
<name>A0A9P6XQK6_9FUNG</name>
<proteinExistence type="predicted"/>
<evidence type="ECO:0000313" key="3">
    <source>
        <dbReference type="Proteomes" id="UP000740926"/>
    </source>
</evidence>